<dbReference type="PANTHER" id="PTHR42964:SF1">
    <property type="entry name" value="POLYKETIDE BIOSYNTHESIS ENOYL-COA HYDRATASE PKSH-RELATED"/>
    <property type="match status" value="1"/>
</dbReference>
<dbReference type="NCBIfam" id="NF005675">
    <property type="entry name" value="PRK07468.1"/>
    <property type="match status" value="1"/>
</dbReference>
<reference evidence="3 4" key="1">
    <citation type="submission" date="2020-09" db="EMBL/GenBank/DDBJ databases">
        <title>The genome sequence of type strain Labrenzia polysiphoniae KACC 19711.</title>
        <authorList>
            <person name="Liu Y."/>
        </authorList>
    </citation>
    <scope>NUCLEOTIDE SEQUENCE [LARGE SCALE GENOMIC DNA]</scope>
    <source>
        <strain evidence="3 4">KACC 19711</strain>
    </source>
</reference>
<dbReference type="InterPro" id="IPR051683">
    <property type="entry name" value="Enoyl-CoA_Hydratase/Isomerase"/>
</dbReference>
<dbReference type="EMBL" id="JACYXJ010000005">
    <property type="protein sequence ID" value="MBD8877249.1"/>
    <property type="molecule type" value="Genomic_DNA"/>
</dbReference>
<sequence length="263" mass="28034">MSFETISISTDDRGVATLTLDREDKHNALSARMIDELTAAAAQLGADDKVRVVVLTGAGDSFCAGGDLGWMREQFHADRETRMAEARKLAMMLKDLNELPKPLVGKVQGQAFGGGIGMMSVCDVAVAVNGAKFGLTETRLGLIPATISPYVLARMGEGKARRVLMSARLFEAEEARDLDLVAKVVEPGDLDAAIEAEIKPYLGAAPAAVAASKALARSLGPVISDAEIDDTIGRLADTWETPEAQEGISAFFDKRKPNWVTKS</sequence>
<dbReference type="Gene3D" id="1.10.12.10">
    <property type="entry name" value="Lyase 2-enoyl-coa Hydratase, Chain A, domain 2"/>
    <property type="match status" value="1"/>
</dbReference>
<evidence type="ECO:0000313" key="4">
    <source>
        <dbReference type="Proteomes" id="UP000615687"/>
    </source>
</evidence>
<name>A0ABR9CCH5_9HYPH</name>
<gene>
    <name evidence="3" type="ORF">IG617_13200</name>
</gene>
<organism evidence="3 4">
    <name type="scientific">Roseibium polysiphoniae</name>
    <dbReference type="NCBI Taxonomy" id="2571221"/>
    <lineage>
        <taxon>Bacteria</taxon>
        <taxon>Pseudomonadati</taxon>
        <taxon>Pseudomonadota</taxon>
        <taxon>Alphaproteobacteria</taxon>
        <taxon>Hyphomicrobiales</taxon>
        <taxon>Stappiaceae</taxon>
        <taxon>Roseibium</taxon>
    </lineage>
</organism>
<dbReference type="RefSeq" id="WP_192109701.1">
    <property type="nucleotide sequence ID" value="NZ_JACYXJ010000005.1"/>
</dbReference>
<dbReference type="Proteomes" id="UP000615687">
    <property type="component" value="Unassembled WGS sequence"/>
</dbReference>
<evidence type="ECO:0000256" key="2">
    <source>
        <dbReference type="RuleBase" id="RU003707"/>
    </source>
</evidence>
<dbReference type="InterPro" id="IPR018376">
    <property type="entry name" value="Enoyl-CoA_hyd/isom_CS"/>
</dbReference>
<dbReference type="PROSITE" id="PS00166">
    <property type="entry name" value="ENOYL_COA_HYDRATASE"/>
    <property type="match status" value="1"/>
</dbReference>
<dbReference type="InterPro" id="IPR029045">
    <property type="entry name" value="ClpP/crotonase-like_dom_sf"/>
</dbReference>
<comment type="caution">
    <text evidence="3">The sequence shown here is derived from an EMBL/GenBank/DDBJ whole genome shotgun (WGS) entry which is preliminary data.</text>
</comment>
<dbReference type="InterPro" id="IPR001753">
    <property type="entry name" value="Enoyl-CoA_hydra/iso"/>
</dbReference>
<dbReference type="PANTHER" id="PTHR42964">
    <property type="entry name" value="ENOYL-COA HYDRATASE"/>
    <property type="match status" value="1"/>
</dbReference>
<dbReference type="Gene3D" id="3.90.226.10">
    <property type="entry name" value="2-enoyl-CoA Hydratase, Chain A, domain 1"/>
    <property type="match status" value="1"/>
</dbReference>
<keyword evidence="4" id="KW-1185">Reference proteome</keyword>
<dbReference type="Pfam" id="PF00378">
    <property type="entry name" value="ECH_1"/>
    <property type="match status" value="1"/>
</dbReference>
<dbReference type="SUPFAM" id="SSF52096">
    <property type="entry name" value="ClpP/crotonase"/>
    <property type="match status" value="1"/>
</dbReference>
<dbReference type="CDD" id="cd06558">
    <property type="entry name" value="crotonase-like"/>
    <property type="match status" value="1"/>
</dbReference>
<evidence type="ECO:0000256" key="1">
    <source>
        <dbReference type="ARBA" id="ARBA00005254"/>
    </source>
</evidence>
<protein>
    <submittedName>
        <fullName evidence="3">Crotonase/enoyl-CoA hydratase family protein</fullName>
    </submittedName>
</protein>
<proteinExistence type="inferred from homology"/>
<evidence type="ECO:0000313" key="3">
    <source>
        <dbReference type="EMBL" id="MBD8877249.1"/>
    </source>
</evidence>
<accession>A0ABR9CCH5</accession>
<comment type="similarity">
    <text evidence="1 2">Belongs to the enoyl-CoA hydratase/isomerase family.</text>
</comment>
<dbReference type="InterPro" id="IPR014748">
    <property type="entry name" value="Enoyl-CoA_hydra_C"/>
</dbReference>